<dbReference type="FunFam" id="3.40.50.300:FF:000901">
    <property type="entry name" value="Chromosome partition protein Smc"/>
    <property type="match status" value="1"/>
</dbReference>
<name>A0A0F4JWU9_9ACTN</name>
<evidence type="ECO:0000256" key="6">
    <source>
        <dbReference type="ARBA" id="ARBA00023125"/>
    </source>
</evidence>
<dbReference type="InterPro" id="IPR027417">
    <property type="entry name" value="P-loop_NTPase"/>
</dbReference>
<dbReference type="RefSeq" id="WP_045945930.1">
    <property type="nucleotide sequence ID" value="NZ_JZWV01000073.1"/>
</dbReference>
<feature type="coiled-coil region" evidence="7">
    <location>
        <begin position="25"/>
        <end position="52"/>
    </location>
</feature>
<keyword evidence="3" id="KW-0547">Nucleotide-binding</keyword>
<comment type="caution">
    <text evidence="10">The sequence shown here is derived from an EMBL/GenBank/DDBJ whole genome shotgun (WGS) entry which is preliminary data.</text>
</comment>
<feature type="compositionally biased region" description="Low complexity" evidence="8">
    <location>
        <begin position="199"/>
        <end position="210"/>
    </location>
</feature>
<dbReference type="GO" id="GO:0005524">
    <property type="term" value="F:ATP binding"/>
    <property type="evidence" value="ECO:0007669"/>
    <property type="project" value="UniProtKB-KW"/>
</dbReference>
<proteinExistence type="predicted"/>
<feature type="coiled-coil region" evidence="7">
    <location>
        <begin position="374"/>
        <end position="401"/>
    </location>
</feature>
<feature type="region of interest" description="Disordered" evidence="8">
    <location>
        <begin position="170"/>
        <end position="210"/>
    </location>
</feature>
<feature type="region of interest" description="Disordered" evidence="8">
    <location>
        <begin position="442"/>
        <end position="468"/>
    </location>
</feature>
<dbReference type="SUPFAM" id="SSF52540">
    <property type="entry name" value="P-loop containing nucleoside triphosphate hydrolases"/>
    <property type="match status" value="1"/>
</dbReference>
<dbReference type="GO" id="GO:0005737">
    <property type="term" value="C:cytoplasm"/>
    <property type="evidence" value="ECO:0007669"/>
    <property type="project" value="UniProtKB-SubCell"/>
</dbReference>
<dbReference type="Gene3D" id="1.20.1060.20">
    <property type="match status" value="1"/>
</dbReference>
<evidence type="ECO:0000256" key="7">
    <source>
        <dbReference type="SAM" id="Coils"/>
    </source>
</evidence>
<keyword evidence="4" id="KW-0067">ATP-binding</keyword>
<feature type="compositionally biased region" description="Basic and acidic residues" evidence="8">
    <location>
        <begin position="594"/>
        <end position="606"/>
    </location>
</feature>
<sequence length="820" mass="87079">AREEYEALAAEVGGVEDSGSEEAEYEAARAGLTEAEAALAAAREARTSAERSRAAVSARRDALALGLRRKDGTGALLAVRERLTGVLGPAAERVSVAPGYEVAVAAALGSAADAVAVASAGSAAGAIRHLREADAGRATFLIAPAPGSAPGPAVVPGQAAPGPGGVAVGGVDLPGQTQGTGDFPHPAPSRSTDQRLRRGSGSAPDPAAGVAVPSVGVEAAGCREAAGLVRGDAEVVRALAWVLRGHVVVGSLEEAEAVVAERPELVAVTAEGDVLGAHLAHGGSAGVPSLIEVRAAVDEADAELERLETECRELVAREEAARVRRAAAVARVEELDGLRRAGEQARAGAAQQLGRLAGQAKAALGEAERGALAVATAEEALERARVDVEECAERLAAVEEMPVAEDPDTSARDRLAADGANARQTEMEARLQLRTHEERVKGLAGRADALDRGARAEREARTRAERRRQRMRHEAAVARAVADGARQLLAHLEVSVGRAEAERTAAEQAKAVRERELGEARGRGRDLKGELDKLTDSVHRGEVLGAEKRLRIEQLETRSLEELGVEPSALVAEYGPDQPVPPSPPAEGEVLPEDPDHPRNRPGPFDRARQEKRLKAAERAYQQLGKVNPLALEEFAALEERHQFLSEQLEDLRKTRTDLLQVVKEVDQRVEQVFTEAYRDTAREFEGVFSRLFPGGEGRLVLTDPENMLATGVDVEARPPGKKVKRLSLLSGGERSLTAVALLVSIFKARPSPFYVMDEVEAALDDTNLQRLIRIMEELQESSQLIVITHQKRTMEVADALYGVSMQGDGVSKVISQRLR</sequence>
<feature type="coiled-coil region" evidence="7">
    <location>
        <begin position="290"/>
        <end position="324"/>
    </location>
</feature>
<feature type="non-terminal residue" evidence="10">
    <location>
        <position position="1"/>
    </location>
</feature>
<dbReference type="Gene3D" id="3.40.50.300">
    <property type="entry name" value="P-loop containing nucleotide triphosphate hydrolases"/>
    <property type="match status" value="1"/>
</dbReference>
<evidence type="ECO:0000256" key="5">
    <source>
        <dbReference type="ARBA" id="ARBA00023054"/>
    </source>
</evidence>
<dbReference type="InterPro" id="IPR036277">
    <property type="entry name" value="SMC_hinge_sf"/>
</dbReference>
<dbReference type="Pfam" id="PF06470">
    <property type="entry name" value="SMC_hinge"/>
    <property type="match status" value="1"/>
</dbReference>
<dbReference type="SUPFAM" id="SSF75553">
    <property type="entry name" value="Smc hinge domain"/>
    <property type="match status" value="1"/>
</dbReference>
<dbReference type="InterPro" id="IPR003395">
    <property type="entry name" value="RecF/RecN/SMC_N"/>
</dbReference>
<evidence type="ECO:0000313" key="10">
    <source>
        <dbReference type="EMBL" id="KJY38223.1"/>
    </source>
</evidence>
<evidence type="ECO:0000259" key="9">
    <source>
        <dbReference type="SMART" id="SM00968"/>
    </source>
</evidence>
<evidence type="ECO:0000256" key="3">
    <source>
        <dbReference type="ARBA" id="ARBA00022741"/>
    </source>
</evidence>
<dbReference type="Pfam" id="PF02463">
    <property type="entry name" value="SMC_N"/>
    <property type="match status" value="1"/>
</dbReference>
<dbReference type="PATRIC" id="fig|68223.7.peg.8680"/>
<feature type="domain" description="SMC hinge" evidence="9">
    <location>
        <begin position="84"/>
        <end position="259"/>
    </location>
</feature>
<organism evidence="10 11">
    <name type="scientific">Streptomyces katrae</name>
    <dbReference type="NCBI Taxonomy" id="68223"/>
    <lineage>
        <taxon>Bacteria</taxon>
        <taxon>Bacillati</taxon>
        <taxon>Actinomycetota</taxon>
        <taxon>Actinomycetes</taxon>
        <taxon>Kitasatosporales</taxon>
        <taxon>Streptomycetaceae</taxon>
        <taxon>Streptomyces</taxon>
    </lineage>
</organism>
<dbReference type="GO" id="GO:0003677">
    <property type="term" value="F:DNA binding"/>
    <property type="evidence" value="ECO:0007669"/>
    <property type="project" value="UniProtKB-KW"/>
</dbReference>
<evidence type="ECO:0000256" key="8">
    <source>
        <dbReference type="SAM" id="MobiDB-lite"/>
    </source>
</evidence>
<keyword evidence="5 7" id="KW-0175">Coiled coil</keyword>
<keyword evidence="6" id="KW-0238">DNA-binding</keyword>
<dbReference type="CDD" id="cd03278">
    <property type="entry name" value="ABC_SMC_barmotin"/>
    <property type="match status" value="1"/>
</dbReference>
<dbReference type="AlphaFoldDB" id="A0A0F4JWU9"/>
<dbReference type="Proteomes" id="UP000033551">
    <property type="component" value="Unassembled WGS sequence"/>
</dbReference>
<dbReference type="PANTHER" id="PTHR43977">
    <property type="entry name" value="STRUCTURAL MAINTENANCE OF CHROMOSOMES PROTEIN 3"/>
    <property type="match status" value="1"/>
</dbReference>
<dbReference type="OrthoDB" id="9808768at2"/>
<evidence type="ECO:0000256" key="1">
    <source>
        <dbReference type="ARBA" id="ARBA00004496"/>
    </source>
</evidence>
<feature type="coiled-coil region" evidence="7">
    <location>
        <begin position="607"/>
        <end position="669"/>
    </location>
</feature>
<keyword evidence="2" id="KW-0963">Cytoplasm</keyword>
<accession>A0A0F4JWU9</accession>
<dbReference type="GO" id="GO:0051276">
    <property type="term" value="P:chromosome organization"/>
    <property type="evidence" value="ECO:0007669"/>
    <property type="project" value="InterPro"/>
</dbReference>
<dbReference type="GO" id="GO:0005694">
    <property type="term" value="C:chromosome"/>
    <property type="evidence" value="ECO:0007669"/>
    <property type="project" value="InterPro"/>
</dbReference>
<dbReference type="InterPro" id="IPR010935">
    <property type="entry name" value="SMC_hinge"/>
</dbReference>
<feature type="compositionally biased region" description="Basic and acidic residues" evidence="8">
    <location>
        <begin position="448"/>
        <end position="463"/>
    </location>
</feature>
<comment type="subcellular location">
    <subcellularLocation>
        <location evidence="1">Cytoplasm</location>
    </subcellularLocation>
</comment>
<gene>
    <name evidence="10" type="ORF">VR44_03880</name>
</gene>
<keyword evidence="11" id="KW-1185">Reference proteome</keyword>
<evidence type="ECO:0000256" key="4">
    <source>
        <dbReference type="ARBA" id="ARBA00022840"/>
    </source>
</evidence>
<dbReference type="EMBL" id="JZWV01000073">
    <property type="protein sequence ID" value="KJY38223.1"/>
    <property type="molecule type" value="Genomic_DNA"/>
</dbReference>
<feature type="region of interest" description="Disordered" evidence="8">
    <location>
        <begin position="572"/>
        <end position="606"/>
    </location>
</feature>
<protein>
    <submittedName>
        <fullName evidence="10">Chromosome segregation protein SMC</fullName>
    </submittedName>
</protein>
<reference evidence="10 11" key="1">
    <citation type="submission" date="2015-02" db="EMBL/GenBank/DDBJ databases">
        <authorList>
            <person name="Ju K.-S."/>
            <person name="Doroghazi J.R."/>
            <person name="Metcalf W."/>
        </authorList>
    </citation>
    <scope>NUCLEOTIDE SEQUENCE [LARGE SCALE GENOMIC DNA]</scope>
    <source>
        <strain evidence="10 11">NRRL ISP-5550</strain>
    </source>
</reference>
<evidence type="ECO:0000313" key="11">
    <source>
        <dbReference type="Proteomes" id="UP000033551"/>
    </source>
</evidence>
<evidence type="ECO:0000256" key="2">
    <source>
        <dbReference type="ARBA" id="ARBA00022490"/>
    </source>
</evidence>
<dbReference type="SMART" id="SM00968">
    <property type="entry name" value="SMC_hinge"/>
    <property type="match status" value="1"/>
</dbReference>